<evidence type="ECO:0000256" key="4">
    <source>
        <dbReference type="ARBA" id="ARBA00022475"/>
    </source>
</evidence>
<evidence type="ECO:0000313" key="13">
    <source>
        <dbReference type="Proteomes" id="UP000270261"/>
    </source>
</evidence>
<dbReference type="AlphaFoldDB" id="A0A426FQE1"/>
<comment type="caution">
    <text evidence="12">The sequence shown here is derived from an EMBL/GenBank/DDBJ whole genome shotgun (WGS) entry which is preliminary data.</text>
</comment>
<keyword evidence="9" id="KW-0472">Membrane</keyword>
<dbReference type="PANTHER" id="PTHR33446">
    <property type="entry name" value="PROTEIN TONB-RELATED"/>
    <property type="match status" value="1"/>
</dbReference>
<evidence type="ECO:0000259" key="11">
    <source>
        <dbReference type="PROSITE" id="PS52015"/>
    </source>
</evidence>
<dbReference type="PROSITE" id="PS52015">
    <property type="entry name" value="TONB_CTD"/>
    <property type="match status" value="1"/>
</dbReference>
<evidence type="ECO:0000313" key="12">
    <source>
        <dbReference type="EMBL" id="RRN44883.1"/>
    </source>
</evidence>
<dbReference type="NCBIfam" id="TIGR01352">
    <property type="entry name" value="tonB_Cterm"/>
    <property type="match status" value="1"/>
</dbReference>
<keyword evidence="4" id="KW-1003">Cell membrane</keyword>
<dbReference type="GO" id="GO:0031992">
    <property type="term" value="F:energy transducer activity"/>
    <property type="evidence" value="ECO:0007669"/>
    <property type="project" value="TreeGrafter"/>
</dbReference>
<feature type="region of interest" description="Disordered" evidence="10">
    <location>
        <begin position="1"/>
        <end position="27"/>
    </location>
</feature>
<dbReference type="GO" id="GO:0098797">
    <property type="term" value="C:plasma membrane protein complex"/>
    <property type="evidence" value="ECO:0007669"/>
    <property type="project" value="TreeGrafter"/>
</dbReference>
<keyword evidence="7" id="KW-0653">Protein transport</keyword>
<keyword evidence="13" id="KW-1185">Reference proteome</keyword>
<dbReference type="Pfam" id="PF03544">
    <property type="entry name" value="TonB_C"/>
    <property type="match status" value="1"/>
</dbReference>
<evidence type="ECO:0000256" key="8">
    <source>
        <dbReference type="ARBA" id="ARBA00022989"/>
    </source>
</evidence>
<protein>
    <submittedName>
        <fullName evidence="12">Energy transducer TonB</fullName>
    </submittedName>
</protein>
<dbReference type="InterPro" id="IPR051045">
    <property type="entry name" value="TonB-dependent_transducer"/>
</dbReference>
<evidence type="ECO:0000256" key="2">
    <source>
        <dbReference type="ARBA" id="ARBA00006555"/>
    </source>
</evidence>
<evidence type="ECO:0000256" key="5">
    <source>
        <dbReference type="ARBA" id="ARBA00022519"/>
    </source>
</evidence>
<keyword evidence="6" id="KW-0812">Transmembrane</keyword>
<feature type="domain" description="TonB C-terminal" evidence="11">
    <location>
        <begin position="29"/>
        <end position="120"/>
    </location>
</feature>
<evidence type="ECO:0000256" key="7">
    <source>
        <dbReference type="ARBA" id="ARBA00022927"/>
    </source>
</evidence>
<comment type="subcellular location">
    <subcellularLocation>
        <location evidence="1">Cell inner membrane</location>
        <topology evidence="1">Single-pass membrane protein</topology>
        <orientation evidence="1">Periplasmic side</orientation>
    </subcellularLocation>
</comment>
<accession>A0A426FQE1</accession>
<dbReference type="Proteomes" id="UP000270261">
    <property type="component" value="Unassembled WGS sequence"/>
</dbReference>
<keyword evidence="8" id="KW-1133">Transmembrane helix</keyword>
<dbReference type="GO" id="GO:0015031">
    <property type="term" value="P:protein transport"/>
    <property type="evidence" value="ECO:0007669"/>
    <property type="project" value="UniProtKB-KW"/>
</dbReference>
<dbReference type="PANTHER" id="PTHR33446:SF2">
    <property type="entry name" value="PROTEIN TONB"/>
    <property type="match status" value="1"/>
</dbReference>
<dbReference type="EMBL" id="RRUE01000001">
    <property type="protein sequence ID" value="RRN44883.1"/>
    <property type="molecule type" value="Genomic_DNA"/>
</dbReference>
<gene>
    <name evidence="12" type="ORF">EHV23_00940</name>
</gene>
<dbReference type="InterPro" id="IPR006260">
    <property type="entry name" value="TonB/TolA_C"/>
</dbReference>
<dbReference type="Gene3D" id="3.30.1150.10">
    <property type="match status" value="1"/>
</dbReference>
<keyword evidence="3" id="KW-0813">Transport</keyword>
<organism evidence="12 13">
    <name type="scientific">Lautropia dentalis</name>
    <dbReference type="NCBI Taxonomy" id="2490857"/>
    <lineage>
        <taxon>Bacteria</taxon>
        <taxon>Pseudomonadati</taxon>
        <taxon>Pseudomonadota</taxon>
        <taxon>Betaproteobacteria</taxon>
        <taxon>Burkholderiales</taxon>
        <taxon>Burkholderiaceae</taxon>
        <taxon>Lautropia</taxon>
    </lineage>
</organism>
<name>A0A426FQE1_9BURK</name>
<dbReference type="GO" id="GO:0055085">
    <property type="term" value="P:transmembrane transport"/>
    <property type="evidence" value="ECO:0007669"/>
    <property type="project" value="InterPro"/>
</dbReference>
<proteinExistence type="inferred from homology"/>
<comment type="similarity">
    <text evidence="2">Belongs to the TonB family.</text>
</comment>
<evidence type="ECO:0000256" key="10">
    <source>
        <dbReference type="SAM" id="MobiDB-lite"/>
    </source>
</evidence>
<evidence type="ECO:0000256" key="3">
    <source>
        <dbReference type="ARBA" id="ARBA00022448"/>
    </source>
</evidence>
<evidence type="ECO:0000256" key="6">
    <source>
        <dbReference type="ARBA" id="ARBA00022692"/>
    </source>
</evidence>
<keyword evidence="5" id="KW-0997">Cell inner membrane</keyword>
<evidence type="ECO:0000256" key="9">
    <source>
        <dbReference type="ARBA" id="ARBA00023136"/>
    </source>
</evidence>
<reference evidence="12 13" key="1">
    <citation type="submission" date="2018-11" db="EMBL/GenBank/DDBJ databases">
        <title>Genome sequencing of Lautropia sp. KCOM 2505 (= ChDC F240).</title>
        <authorList>
            <person name="Kook J.-K."/>
            <person name="Park S.-N."/>
            <person name="Lim Y.K."/>
        </authorList>
    </citation>
    <scope>NUCLEOTIDE SEQUENCE [LARGE SCALE GENOMIC DNA]</scope>
    <source>
        <strain evidence="12 13">KCOM 2505</strain>
    </source>
</reference>
<evidence type="ECO:0000256" key="1">
    <source>
        <dbReference type="ARBA" id="ARBA00004383"/>
    </source>
</evidence>
<dbReference type="SUPFAM" id="SSF74653">
    <property type="entry name" value="TolA/TonB C-terminal domain"/>
    <property type="match status" value="1"/>
</dbReference>
<sequence length="120" mass="12881">MEGTPNAPSDAKPQAGRGTPGPSNAPRVLTGRQVAYLRQPKPVYPAFSRRAGETGKVILRVLIDKKGRPTEIKIEKSSGFPRLDDAAVAAARGSLFSPNIENGEPREAYGIVPIVFELEN</sequence>
<dbReference type="InterPro" id="IPR037682">
    <property type="entry name" value="TonB_C"/>
</dbReference>